<dbReference type="RefSeq" id="WP_171708615.1">
    <property type="nucleotide sequence ID" value="NZ_JAAVLW010000002.1"/>
</dbReference>
<dbReference type="AlphaFoldDB" id="A0A7Y4H152"/>
<reference evidence="1 2" key="1">
    <citation type="submission" date="2020-03" db="EMBL/GenBank/DDBJ databases">
        <title>Bradyrhizobium diversity isolated from nodules of Muelleranthus trifoliolatus.</title>
        <authorList>
            <person name="Klepa M."/>
            <person name="Helene L."/>
            <person name="Hungria M."/>
        </authorList>
    </citation>
    <scope>NUCLEOTIDE SEQUENCE [LARGE SCALE GENOMIC DNA]</scope>
    <source>
        <strain evidence="1 2">WSM 1744</strain>
    </source>
</reference>
<protein>
    <submittedName>
        <fullName evidence="1">Uncharacterized protein</fullName>
    </submittedName>
</protein>
<dbReference type="EMBL" id="JAAVLW010000002">
    <property type="protein sequence ID" value="NOJ45711.1"/>
    <property type="molecule type" value="Genomic_DNA"/>
</dbReference>
<gene>
    <name evidence="1" type="ORF">HCN50_05480</name>
</gene>
<sequence>MAVSHEPVAKDGLLGLMVDGRVVEDGERSHVIASQQTEAFVRVDGQPTGRVRVLRGQSWRYLLEQNCNLQPIWEETMRYHLNSSRMWGCVVLALTVPAATVPAVAEETGQWFGRAVLVTLSSKSVKLEHRADHTMSLTEYDGAVFNADGKPFLDKARYQVVDQTDAGVSSGGYKTFTEADGSKVFAKYVLKDAKPREFRGTFQFTGGTGKYAGITGSGDYHVVLISDTALWDELRGEYKIPDKPTMGSAAPPR</sequence>
<name>A0A7Y4H152_9BRAD</name>
<evidence type="ECO:0000313" key="2">
    <source>
        <dbReference type="Proteomes" id="UP000528734"/>
    </source>
</evidence>
<evidence type="ECO:0000313" key="1">
    <source>
        <dbReference type="EMBL" id="NOJ45711.1"/>
    </source>
</evidence>
<dbReference type="Proteomes" id="UP000528734">
    <property type="component" value="Unassembled WGS sequence"/>
</dbReference>
<organism evidence="1 2">
    <name type="scientific">Bradyrhizobium archetypum</name>
    <dbReference type="NCBI Taxonomy" id="2721160"/>
    <lineage>
        <taxon>Bacteria</taxon>
        <taxon>Pseudomonadati</taxon>
        <taxon>Pseudomonadota</taxon>
        <taxon>Alphaproteobacteria</taxon>
        <taxon>Hyphomicrobiales</taxon>
        <taxon>Nitrobacteraceae</taxon>
        <taxon>Bradyrhizobium</taxon>
    </lineage>
</organism>
<keyword evidence="2" id="KW-1185">Reference proteome</keyword>
<proteinExistence type="predicted"/>
<accession>A0A7Y4H152</accession>
<comment type="caution">
    <text evidence="1">The sequence shown here is derived from an EMBL/GenBank/DDBJ whole genome shotgun (WGS) entry which is preliminary data.</text>
</comment>